<protein>
    <submittedName>
        <fullName evidence="4">Uncharacterized protein</fullName>
    </submittedName>
</protein>
<feature type="transmembrane region" description="Helical" evidence="3">
    <location>
        <begin position="186"/>
        <end position="206"/>
    </location>
</feature>
<accession>A0A6B2LH97</accession>
<evidence type="ECO:0000256" key="3">
    <source>
        <dbReference type="SAM" id="Phobius"/>
    </source>
</evidence>
<keyword evidence="3" id="KW-1133">Transmembrane helix</keyword>
<proteinExistence type="predicted"/>
<organism evidence="4">
    <name type="scientific">Arcella intermedia</name>
    <dbReference type="NCBI Taxonomy" id="1963864"/>
    <lineage>
        <taxon>Eukaryota</taxon>
        <taxon>Amoebozoa</taxon>
        <taxon>Tubulinea</taxon>
        <taxon>Elardia</taxon>
        <taxon>Arcellinida</taxon>
        <taxon>Sphaerothecina</taxon>
        <taxon>Arcellidae</taxon>
        <taxon>Arcella</taxon>
    </lineage>
</organism>
<sequence>MYSDCDIYVLDDCLSAVDGNVAKHIFQKGIIDILRKRKKTIIMATNQLEYLPQADSIAIIADGKIMEWDSYSNLLEREHFHSFLKEHYPDFQKKLISKETSLEDEFEQTTLNKGNDFLEFQPEQSKFEGEIGWNKYWEVISAGKSQYFILAVFLNMCRPLIRFFSFWWLISLWLPLSNSEITSSIPLSYCLTVFLASYLLQILLNLL</sequence>
<dbReference type="Gene3D" id="3.40.50.300">
    <property type="entry name" value="P-loop containing nucleotide triphosphate hydrolases"/>
    <property type="match status" value="1"/>
</dbReference>
<dbReference type="AlphaFoldDB" id="A0A6B2LH97"/>
<evidence type="ECO:0000256" key="2">
    <source>
        <dbReference type="ARBA" id="ARBA00022840"/>
    </source>
</evidence>
<feature type="transmembrane region" description="Helical" evidence="3">
    <location>
        <begin position="147"/>
        <end position="174"/>
    </location>
</feature>
<evidence type="ECO:0000313" key="4">
    <source>
        <dbReference type="EMBL" id="NDV36344.1"/>
    </source>
</evidence>
<dbReference type="EMBL" id="GIBP01007375">
    <property type="protein sequence ID" value="NDV36344.1"/>
    <property type="molecule type" value="Transcribed_RNA"/>
</dbReference>
<dbReference type="InterPro" id="IPR050173">
    <property type="entry name" value="ABC_transporter_C-like"/>
</dbReference>
<dbReference type="SUPFAM" id="SSF52540">
    <property type="entry name" value="P-loop containing nucleoside triphosphate hydrolases"/>
    <property type="match status" value="1"/>
</dbReference>
<name>A0A6B2LH97_9EUKA</name>
<keyword evidence="3" id="KW-0812">Transmembrane</keyword>
<evidence type="ECO:0000256" key="1">
    <source>
        <dbReference type="ARBA" id="ARBA00022741"/>
    </source>
</evidence>
<dbReference type="PANTHER" id="PTHR24223">
    <property type="entry name" value="ATP-BINDING CASSETTE SUB-FAMILY C"/>
    <property type="match status" value="1"/>
</dbReference>
<keyword evidence="2" id="KW-0067">ATP-binding</keyword>
<keyword evidence="1" id="KW-0547">Nucleotide-binding</keyword>
<dbReference type="GO" id="GO:0042626">
    <property type="term" value="F:ATPase-coupled transmembrane transporter activity"/>
    <property type="evidence" value="ECO:0007669"/>
    <property type="project" value="TreeGrafter"/>
</dbReference>
<keyword evidence="3" id="KW-0472">Membrane</keyword>
<dbReference type="InterPro" id="IPR027417">
    <property type="entry name" value="P-loop_NTPase"/>
</dbReference>
<reference evidence="4" key="1">
    <citation type="journal article" date="2020" name="J. Eukaryot. Microbiol.">
        <title>De novo Sequencing, Assembly and Annotation of the Transcriptome for the Free-Living Testate Amoeba Arcella intermedia.</title>
        <authorList>
            <person name="Ribeiro G.M."/>
            <person name="Porfirio-Sousa A.L."/>
            <person name="Maurer-Alcala X.X."/>
            <person name="Katz L.A."/>
            <person name="Lahr D.J.G."/>
        </authorList>
    </citation>
    <scope>NUCLEOTIDE SEQUENCE</scope>
</reference>
<dbReference type="GO" id="GO:0005524">
    <property type="term" value="F:ATP binding"/>
    <property type="evidence" value="ECO:0007669"/>
    <property type="project" value="UniProtKB-KW"/>
</dbReference>
<dbReference type="GO" id="GO:0016020">
    <property type="term" value="C:membrane"/>
    <property type="evidence" value="ECO:0007669"/>
    <property type="project" value="TreeGrafter"/>
</dbReference>